<keyword evidence="2" id="KW-1185">Reference proteome</keyword>
<dbReference type="Proteomes" id="UP000285530">
    <property type="component" value="Unassembled WGS sequence"/>
</dbReference>
<reference evidence="1 2" key="1">
    <citation type="submission" date="2018-09" db="EMBL/GenBank/DDBJ databases">
        <title>Paracoccus onubensis nov. sp. a moderate halophilic bacterium isolated from Gruta de las Maravillas (Aracena, Spain).</title>
        <authorList>
            <person name="Jurado V."/>
            <person name="Gutierrez-Patricio S."/>
            <person name="Gonzalez-Pimentel J.L."/>
            <person name="Laiz L."/>
            <person name="Saiz-Jimenez C."/>
        </authorList>
    </citation>
    <scope>NUCLEOTIDE SEQUENCE [LARGE SCALE GENOMIC DNA]</scope>
    <source>
        <strain evidence="1 2">DSM 19484</strain>
    </source>
</reference>
<protein>
    <submittedName>
        <fullName evidence="1">Uncharacterized protein</fullName>
    </submittedName>
</protein>
<proteinExistence type="predicted"/>
<dbReference type="RefSeq" id="WP_119886071.1">
    <property type="nucleotide sequence ID" value="NZ_CP067169.1"/>
</dbReference>
<comment type="caution">
    <text evidence="1">The sequence shown here is derived from an EMBL/GenBank/DDBJ whole genome shotgun (WGS) entry which is preliminary data.</text>
</comment>
<organism evidence="1 2">
    <name type="scientific">Paracoccus aestuarii</name>
    <dbReference type="NCBI Taxonomy" id="453842"/>
    <lineage>
        <taxon>Bacteria</taxon>
        <taxon>Pseudomonadati</taxon>
        <taxon>Pseudomonadota</taxon>
        <taxon>Alphaproteobacteria</taxon>
        <taxon>Rhodobacterales</taxon>
        <taxon>Paracoccaceae</taxon>
        <taxon>Paracoccus</taxon>
    </lineage>
</organism>
<evidence type="ECO:0000313" key="1">
    <source>
        <dbReference type="EMBL" id="RJL05149.1"/>
    </source>
</evidence>
<dbReference type="EMBL" id="QZEV01000030">
    <property type="protein sequence ID" value="RJL05149.1"/>
    <property type="molecule type" value="Genomic_DNA"/>
</dbReference>
<gene>
    <name evidence="1" type="ORF">D3P06_08035</name>
</gene>
<name>A0A418ZXC3_9RHOB</name>
<dbReference type="AlphaFoldDB" id="A0A418ZXC3"/>
<sequence length="470" mass="50562">MDGSLDQLMRLLSNRGLEWMRQRIMALPDPCPVDHPDLGALAMAGQVAPVLTGFRGRISPLEVIVQRRLTRELVHQGAMRLLAGGGRPDLLRLMLAGGLVARDDPAWQMACLTLAEDPSIPLPARLALSADPGLTALAEDLLTVIPPVVTRDHVTLVCQTLMQLFQHGAQRPRLSGARAFAAIFRHLTLLAEWAERMGCTASTARLAFCLRLLDGDHSLSDMMCDLIQTQRPDGSFPHRLTFGTTDQAFSDGVEPTLTVAMLLHMAAWKRWRGAAPVWLEPQPLRGALRLLAGRLAALSPDPALALHHATALARATGENRLARLGAPRTAGPDQIADLARICFRDPIAARHLRDWLALPRPPRSPGIAGAEAAWLGGAPVAIRGPLPDALAAIWDRAARRGDRAGFLACARLALHHDDAVPGPAIRAMTRRIAAEALALPDDAPALIRAVTDLAMLAQLIEPRSQALAAA</sequence>
<accession>A0A418ZXC3</accession>
<evidence type="ECO:0000313" key="2">
    <source>
        <dbReference type="Proteomes" id="UP000285530"/>
    </source>
</evidence>